<dbReference type="PANTHER" id="PTHR10672:SF3">
    <property type="entry name" value="PROTEIN HU-LI TAI SHAO"/>
    <property type="match status" value="1"/>
</dbReference>
<gene>
    <name evidence="3" type="ORF">GCM10022222_07880</name>
</gene>
<protein>
    <submittedName>
        <fullName evidence="3">Aldolase</fullName>
    </submittedName>
</protein>
<comment type="caution">
    <text evidence="3">The sequence shown here is derived from an EMBL/GenBank/DDBJ whole genome shotgun (WGS) entry which is preliminary data.</text>
</comment>
<dbReference type="RefSeq" id="WP_344855311.1">
    <property type="nucleotide sequence ID" value="NZ_BAAAZN010000001.1"/>
</dbReference>
<dbReference type="SUPFAM" id="SSF53639">
    <property type="entry name" value="AraD/HMP-PK domain-like"/>
    <property type="match status" value="1"/>
</dbReference>
<evidence type="ECO:0000259" key="2">
    <source>
        <dbReference type="SMART" id="SM01007"/>
    </source>
</evidence>
<dbReference type="Gene3D" id="3.40.225.10">
    <property type="entry name" value="Class II aldolase/adducin N-terminal domain"/>
    <property type="match status" value="1"/>
</dbReference>
<dbReference type="Proteomes" id="UP001500689">
    <property type="component" value="Unassembled WGS sequence"/>
</dbReference>
<dbReference type="PANTHER" id="PTHR10672">
    <property type="entry name" value="ADDUCIN"/>
    <property type="match status" value="1"/>
</dbReference>
<dbReference type="SMART" id="SM01007">
    <property type="entry name" value="Aldolase_II"/>
    <property type="match status" value="1"/>
</dbReference>
<evidence type="ECO:0000256" key="1">
    <source>
        <dbReference type="ARBA" id="ARBA00037961"/>
    </source>
</evidence>
<evidence type="ECO:0000313" key="4">
    <source>
        <dbReference type="Proteomes" id="UP001500689"/>
    </source>
</evidence>
<dbReference type="InterPro" id="IPR051017">
    <property type="entry name" value="Aldolase-II_Adducin_sf"/>
</dbReference>
<dbReference type="InterPro" id="IPR001303">
    <property type="entry name" value="Aldolase_II/adducin_N"/>
</dbReference>
<proteinExistence type="inferred from homology"/>
<reference evidence="4" key="1">
    <citation type="journal article" date="2019" name="Int. J. Syst. Evol. Microbiol.">
        <title>The Global Catalogue of Microorganisms (GCM) 10K type strain sequencing project: providing services to taxonomists for standard genome sequencing and annotation.</title>
        <authorList>
            <consortium name="The Broad Institute Genomics Platform"/>
            <consortium name="The Broad Institute Genome Sequencing Center for Infectious Disease"/>
            <person name="Wu L."/>
            <person name="Ma J."/>
        </authorList>
    </citation>
    <scope>NUCLEOTIDE SEQUENCE [LARGE SCALE GENOMIC DNA]</scope>
    <source>
        <strain evidence="4">JCM 16898</strain>
    </source>
</reference>
<feature type="domain" description="Class II aldolase/adducin N-terminal" evidence="2">
    <location>
        <begin position="6"/>
        <end position="183"/>
    </location>
</feature>
<sequence>MSDPRHDLALGYRILGMYGLGLGMLGHLTAREPGSSTFWTYQFGQSMEEVREQDLREVDFELNVVSGDGAINPSLRLHGEIYRARPDVLCIAHHHGDHAVALGALNQNLVPFDRNAARWSGEIDLTRDIESLPLAEQGPAVTQILGDKKALLMKHHGVLVTGPSIADTVVSTIELERSCRVQLLVHAGGEPVLMTDAEIEDARILGSDLVVSGSWDYHRRTLRRRGLDQEID</sequence>
<name>A0ABP6V2G6_9PSEU</name>
<dbReference type="InterPro" id="IPR036409">
    <property type="entry name" value="Aldolase_II/adducin_N_sf"/>
</dbReference>
<accession>A0ABP6V2G6</accession>
<keyword evidence="4" id="KW-1185">Reference proteome</keyword>
<dbReference type="Pfam" id="PF00596">
    <property type="entry name" value="Aldolase_II"/>
    <property type="match status" value="1"/>
</dbReference>
<evidence type="ECO:0000313" key="3">
    <source>
        <dbReference type="EMBL" id="GAA3527311.1"/>
    </source>
</evidence>
<organism evidence="3 4">
    <name type="scientific">Amycolatopsis ultiminotia</name>
    <dbReference type="NCBI Taxonomy" id="543629"/>
    <lineage>
        <taxon>Bacteria</taxon>
        <taxon>Bacillati</taxon>
        <taxon>Actinomycetota</taxon>
        <taxon>Actinomycetes</taxon>
        <taxon>Pseudonocardiales</taxon>
        <taxon>Pseudonocardiaceae</taxon>
        <taxon>Amycolatopsis</taxon>
    </lineage>
</organism>
<dbReference type="EMBL" id="BAAAZN010000001">
    <property type="protein sequence ID" value="GAA3527311.1"/>
    <property type="molecule type" value="Genomic_DNA"/>
</dbReference>
<comment type="similarity">
    <text evidence="1">Belongs to the aldolase class II family.</text>
</comment>